<dbReference type="EMBL" id="JBEPLJ010000001">
    <property type="protein sequence ID" value="MET3584136.1"/>
    <property type="molecule type" value="Genomic_DNA"/>
</dbReference>
<organism evidence="1 2">
    <name type="scientific">Pseudorhizobium tarimense</name>
    <dbReference type="NCBI Taxonomy" id="1079109"/>
    <lineage>
        <taxon>Bacteria</taxon>
        <taxon>Pseudomonadati</taxon>
        <taxon>Pseudomonadota</taxon>
        <taxon>Alphaproteobacteria</taxon>
        <taxon>Hyphomicrobiales</taxon>
        <taxon>Rhizobiaceae</taxon>
        <taxon>Rhizobium/Agrobacterium group</taxon>
        <taxon>Pseudorhizobium</taxon>
    </lineage>
</organism>
<protein>
    <submittedName>
        <fullName evidence="1">Uncharacterized protein</fullName>
    </submittedName>
</protein>
<evidence type="ECO:0000313" key="1">
    <source>
        <dbReference type="EMBL" id="MET3584136.1"/>
    </source>
</evidence>
<evidence type="ECO:0000313" key="2">
    <source>
        <dbReference type="Proteomes" id="UP001549031"/>
    </source>
</evidence>
<dbReference type="Proteomes" id="UP001549031">
    <property type="component" value="Unassembled WGS sequence"/>
</dbReference>
<proteinExistence type="predicted"/>
<name>A0ABV2H0R4_9HYPH</name>
<keyword evidence="2" id="KW-1185">Reference proteome</keyword>
<comment type="caution">
    <text evidence="1">The sequence shown here is derived from an EMBL/GenBank/DDBJ whole genome shotgun (WGS) entry which is preliminary data.</text>
</comment>
<gene>
    <name evidence="1" type="ORF">ABID21_000228</name>
</gene>
<sequence>MLSYLPEPEPNHSWLQLDGRETLMSYGINAITADS</sequence>
<accession>A0ABV2H0R4</accession>
<reference evidence="1 2" key="1">
    <citation type="submission" date="2024-06" db="EMBL/GenBank/DDBJ databases">
        <title>Genomic Encyclopedia of Type Strains, Phase IV (KMG-IV): sequencing the most valuable type-strain genomes for metagenomic binning, comparative biology and taxonomic classification.</title>
        <authorList>
            <person name="Goeker M."/>
        </authorList>
    </citation>
    <scope>NUCLEOTIDE SEQUENCE [LARGE SCALE GENOMIC DNA]</scope>
    <source>
        <strain evidence="1 2">DSM 105042</strain>
    </source>
</reference>